<evidence type="ECO:0000313" key="9">
    <source>
        <dbReference type="Proteomes" id="UP000078343"/>
    </source>
</evidence>
<feature type="compositionally biased region" description="Basic and acidic residues" evidence="5">
    <location>
        <begin position="107"/>
        <end position="121"/>
    </location>
</feature>
<dbReference type="InterPro" id="IPR011701">
    <property type="entry name" value="MFS"/>
</dbReference>
<dbReference type="InterPro" id="IPR020846">
    <property type="entry name" value="MFS_dom"/>
</dbReference>
<gene>
    <name evidence="8" type="ORF">AYL99_02707</name>
</gene>
<protein>
    <recommendedName>
        <fullName evidence="7">Major facilitator superfamily (MFS) profile domain-containing protein</fullName>
    </recommendedName>
</protein>
<comment type="caution">
    <text evidence="8">The sequence shown here is derived from an EMBL/GenBank/DDBJ whole genome shotgun (WGS) entry which is preliminary data.</text>
</comment>
<feature type="transmembrane region" description="Helical" evidence="6">
    <location>
        <begin position="221"/>
        <end position="239"/>
    </location>
</feature>
<evidence type="ECO:0000313" key="8">
    <source>
        <dbReference type="EMBL" id="OAP63480.1"/>
    </source>
</evidence>
<name>A0A178ZUN9_9EURO</name>
<feature type="transmembrane region" description="Helical" evidence="6">
    <location>
        <begin position="528"/>
        <end position="548"/>
    </location>
</feature>
<evidence type="ECO:0000259" key="7">
    <source>
        <dbReference type="PROSITE" id="PS50850"/>
    </source>
</evidence>
<comment type="subcellular location">
    <subcellularLocation>
        <location evidence="1">Membrane</location>
        <topology evidence="1">Multi-pass membrane protein</topology>
    </subcellularLocation>
</comment>
<evidence type="ECO:0000256" key="6">
    <source>
        <dbReference type="SAM" id="Phobius"/>
    </source>
</evidence>
<reference evidence="8 9" key="1">
    <citation type="submission" date="2016-04" db="EMBL/GenBank/DDBJ databases">
        <title>Draft genome of Fonsecaea erecta CBS 125763.</title>
        <authorList>
            <person name="Weiss V.A."/>
            <person name="Vicente V.A."/>
            <person name="Raittz R.T."/>
            <person name="Moreno L.F."/>
            <person name="De Souza E.M."/>
            <person name="Pedrosa F.O."/>
            <person name="Steffens M.B."/>
            <person name="Faoro H."/>
            <person name="Tadra-Sfeir M.Z."/>
            <person name="Najafzadeh M.J."/>
            <person name="Felipe M.S."/>
            <person name="Teixeira M."/>
            <person name="Sun J."/>
            <person name="Xi L."/>
            <person name="Gomes R."/>
            <person name="De Azevedo C.M."/>
            <person name="Salgado C.G."/>
            <person name="Da Silva M.B."/>
            <person name="Nascimento M.F."/>
            <person name="Queiroz-Telles F."/>
            <person name="Attili D.S."/>
            <person name="Gorbushina A."/>
        </authorList>
    </citation>
    <scope>NUCLEOTIDE SEQUENCE [LARGE SCALE GENOMIC DNA]</scope>
    <source>
        <strain evidence="8 9">CBS 125763</strain>
    </source>
</reference>
<feature type="region of interest" description="Disordered" evidence="5">
    <location>
        <begin position="104"/>
        <end position="132"/>
    </location>
</feature>
<dbReference type="SUPFAM" id="SSF103473">
    <property type="entry name" value="MFS general substrate transporter"/>
    <property type="match status" value="1"/>
</dbReference>
<dbReference type="InterPro" id="IPR036259">
    <property type="entry name" value="MFS_trans_sf"/>
</dbReference>
<evidence type="ECO:0000256" key="4">
    <source>
        <dbReference type="ARBA" id="ARBA00023136"/>
    </source>
</evidence>
<dbReference type="GeneID" id="30006877"/>
<evidence type="ECO:0000256" key="1">
    <source>
        <dbReference type="ARBA" id="ARBA00004141"/>
    </source>
</evidence>
<keyword evidence="2 6" id="KW-0812">Transmembrane</keyword>
<dbReference type="OrthoDB" id="3936150at2759"/>
<dbReference type="Proteomes" id="UP000078343">
    <property type="component" value="Unassembled WGS sequence"/>
</dbReference>
<evidence type="ECO:0000256" key="5">
    <source>
        <dbReference type="SAM" id="MobiDB-lite"/>
    </source>
</evidence>
<dbReference type="GO" id="GO:0005886">
    <property type="term" value="C:plasma membrane"/>
    <property type="evidence" value="ECO:0007669"/>
    <property type="project" value="TreeGrafter"/>
</dbReference>
<dbReference type="CDD" id="cd17323">
    <property type="entry name" value="MFS_Tpo1_MDR_like"/>
    <property type="match status" value="1"/>
</dbReference>
<dbReference type="Gene3D" id="1.20.1250.20">
    <property type="entry name" value="MFS general substrate transporter like domains"/>
    <property type="match status" value="1"/>
</dbReference>
<sequence>MLGSKIPVFGEIDSMGKTYKEETPHATPRSKISQYKYPALSPIFWRTLSSIGNIHRSMWSLVQYRRIGRQVEREWQEKGQKQGDTDNKSALRDVEVGSGQGLLRGFNDVREKGSSRDRTKSEGSSSSGNGKIIVDITGDDDPIDPHNWPLLARCKNIAVLCLLIFSQGWASAADSMANSRMSQDYGVSRVAANLSQALYLLGIGSGCLFCGPLSETIGRNPTYLGATIGYLCFVLGTALTSNLGGRIVCRYFVGVFASATLGINGASVSDQFRPVKRAFAFPVIAWANVAAPMLAPVAGGWLVQNRNLSWHWTDWVTLIISGFAFIVASLFLPETYLPVLLDWKARHLRRVSGSPRYVSGHAEKAQFLQRLRQTLPMPVVFFTSEPVVAVLGGYLILVYILMFTFLSGFDYIFKKTYGLSDGLTGSCFASIAAGSTFFTLFAPALFHFTRVHTNYVRQAWIKPEYRLWPAIATAPLMPISLFWLGWTNYPSISLWSGLAACFCFGIVATAVYVSSYEYIVDSYTEHSAVALASITMARYLIAGTMVMAARPMYTGIGVHWTMTLLGCIGLLLAPAPLFFRWYGAKLRAKSAYAES</sequence>
<feature type="transmembrane region" description="Helical" evidence="6">
    <location>
        <begin position="280"/>
        <end position="303"/>
    </location>
</feature>
<dbReference type="RefSeq" id="XP_018696847.1">
    <property type="nucleotide sequence ID" value="XM_018834223.1"/>
</dbReference>
<dbReference type="AlphaFoldDB" id="A0A178ZUN9"/>
<dbReference type="PANTHER" id="PTHR23502:SF188">
    <property type="entry name" value="MAJOR FACILITATOR SUPERFAMILY (MFS) PROFILE DOMAIN-CONTAINING PROTEIN"/>
    <property type="match status" value="1"/>
</dbReference>
<keyword evidence="3 6" id="KW-1133">Transmembrane helix</keyword>
<organism evidence="8 9">
    <name type="scientific">Fonsecaea erecta</name>
    <dbReference type="NCBI Taxonomy" id="1367422"/>
    <lineage>
        <taxon>Eukaryota</taxon>
        <taxon>Fungi</taxon>
        <taxon>Dikarya</taxon>
        <taxon>Ascomycota</taxon>
        <taxon>Pezizomycotina</taxon>
        <taxon>Eurotiomycetes</taxon>
        <taxon>Chaetothyriomycetidae</taxon>
        <taxon>Chaetothyriales</taxon>
        <taxon>Herpotrichiellaceae</taxon>
        <taxon>Fonsecaea</taxon>
    </lineage>
</organism>
<dbReference type="EMBL" id="LVYI01000002">
    <property type="protein sequence ID" value="OAP63480.1"/>
    <property type="molecule type" value="Genomic_DNA"/>
</dbReference>
<feature type="transmembrane region" description="Helical" evidence="6">
    <location>
        <begin position="492"/>
        <end position="516"/>
    </location>
</feature>
<accession>A0A178ZUN9</accession>
<dbReference type="PANTHER" id="PTHR23502">
    <property type="entry name" value="MAJOR FACILITATOR SUPERFAMILY"/>
    <property type="match status" value="1"/>
</dbReference>
<dbReference type="PROSITE" id="PS50850">
    <property type="entry name" value="MFS"/>
    <property type="match status" value="1"/>
</dbReference>
<feature type="transmembrane region" description="Helical" evidence="6">
    <location>
        <begin position="379"/>
        <end position="403"/>
    </location>
</feature>
<feature type="domain" description="Major facilitator superfamily (MFS) profile" evidence="7">
    <location>
        <begin position="156"/>
        <end position="595"/>
    </location>
</feature>
<keyword evidence="4 6" id="KW-0472">Membrane</keyword>
<keyword evidence="9" id="KW-1185">Reference proteome</keyword>
<evidence type="ECO:0000256" key="3">
    <source>
        <dbReference type="ARBA" id="ARBA00022989"/>
    </source>
</evidence>
<proteinExistence type="predicted"/>
<feature type="transmembrane region" description="Helical" evidence="6">
    <location>
        <begin position="560"/>
        <end position="579"/>
    </location>
</feature>
<evidence type="ECO:0000256" key="2">
    <source>
        <dbReference type="ARBA" id="ARBA00022692"/>
    </source>
</evidence>
<feature type="transmembrane region" description="Helical" evidence="6">
    <location>
        <begin position="467"/>
        <end position="486"/>
    </location>
</feature>
<dbReference type="GO" id="GO:0022857">
    <property type="term" value="F:transmembrane transporter activity"/>
    <property type="evidence" value="ECO:0007669"/>
    <property type="project" value="InterPro"/>
</dbReference>
<feature type="transmembrane region" description="Helical" evidence="6">
    <location>
        <begin position="315"/>
        <end position="341"/>
    </location>
</feature>
<feature type="transmembrane region" description="Helical" evidence="6">
    <location>
        <begin position="423"/>
        <end position="446"/>
    </location>
</feature>
<dbReference type="Pfam" id="PF07690">
    <property type="entry name" value="MFS_1"/>
    <property type="match status" value="1"/>
</dbReference>